<organism evidence="1 2">
    <name type="scientific">Lasiodiplodia mahajangana</name>
    <dbReference type="NCBI Taxonomy" id="1108764"/>
    <lineage>
        <taxon>Eukaryota</taxon>
        <taxon>Fungi</taxon>
        <taxon>Dikarya</taxon>
        <taxon>Ascomycota</taxon>
        <taxon>Pezizomycotina</taxon>
        <taxon>Dothideomycetes</taxon>
        <taxon>Dothideomycetes incertae sedis</taxon>
        <taxon>Botryosphaeriales</taxon>
        <taxon>Botryosphaeriaceae</taxon>
        <taxon>Lasiodiplodia</taxon>
    </lineage>
</organism>
<dbReference type="Proteomes" id="UP001153332">
    <property type="component" value="Unassembled WGS sequence"/>
</dbReference>
<reference evidence="1" key="1">
    <citation type="submission" date="2022-12" db="EMBL/GenBank/DDBJ databases">
        <title>Genome Sequence of Lasiodiplodia mahajangana.</title>
        <authorList>
            <person name="Buettner E."/>
        </authorList>
    </citation>
    <scope>NUCLEOTIDE SEQUENCE</scope>
    <source>
        <strain evidence="1">VT137</strain>
    </source>
</reference>
<proteinExistence type="predicted"/>
<keyword evidence="2" id="KW-1185">Reference proteome</keyword>
<accession>A0ACC2JEQ4</accession>
<protein>
    <submittedName>
        <fullName evidence="1">Uncharacterized protein</fullName>
    </submittedName>
</protein>
<gene>
    <name evidence="1" type="ORF">O1611_g7726</name>
</gene>
<evidence type="ECO:0000313" key="2">
    <source>
        <dbReference type="Proteomes" id="UP001153332"/>
    </source>
</evidence>
<comment type="caution">
    <text evidence="1">The sequence shown here is derived from an EMBL/GenBank/DDBJ whole genome shotgun (WGS) entry which is preliminary data.</text>
</comment>
<name>A0ACC2JEQ4_9PEZI</name>
<sequence length="182" mass="19955">MAGGTVGLLAVVNQLQGAGVEPDRKDEYSYRALVRLAYQEDWAKLSELLMVRGGSPTTLDYFSLSLTRAAAGGHKQIVAHLISVVPPGFYDDGLGANALVAASRYGHFEIVRMIVHLVPMAFQDIFLQRSRVVTFTATDFDGSDKYPMGRSVTSTFCFLACRIAWLSYRTCPTRGRASCTAY</sequence>
<evidence type="ECO:0000313" key="1">
    <source>
        <dbReference type="EMBL" id="KAJ8125911.1"/>
    </source>
</evidence>
<dbReference type="EMBL" id="JAPUUL010002121">
    <property type="protein sequence ID" value="KAJ8125911.1"/>
    <property type="molecule type" value="Genomic_DNA"/>
</dbReference>